<dbReference type="Proteomes" id="UP001500729">
    <property type="component" value="Unassembled WGS sequence"/>
</dbReference>
<gene>
    <name evidence="3" type="ORF">GCM10009533_05570</name>
</gene>
<sequence>MRNATRLTAAAALMLPLLFGAGDAALAAGGKKVPKASGLIQDQNQATANSTVQNNINVSPVNQVSIGSKGEQSAMTWTNQNNINESEQSDYQEQDED</sequence>
<dbReference type="RefSeq" id="WP_011873351.1">
    <property type="nucleotide sequence ID" value="NZ_BAAAGS010000002.1"/>
</dbReference>
<evidence type="ECO:0000256" key="2">
    <source>
        <dbReference type="SAM" id="SignalP"/>
    </source>
</evidence>
<evidence type="ECO:0000313" key="4">
    <source>
        <dbReference type="Proteomes" id="UP001500729"/>
    </source>
</evidence>
<organism evidence="3 4">
    <name type="scientific">Saccharopolyspora erythraea</name>
    <name type="common">Streptomyces erythraeus</name>
    <dbReference type="NCBI Taxonomy" id="1836"/>
    <lineage>
        <taxon>Bacteria</taxon>
        <taxon>Bacillati</taxon>
        <taxon>Actinomycetota</taxon>
        <taxon>Actinomycetes</taxon>
        <taxon>Pseudonocardiales</taxon>
        <taxon>Pseudonocardiaceae</taxon>
        <taxon>Saccharopolyspora</taxon>
    </lineage>
</organism>
<dbReference type="EMBL" id="BAAAGS010000002">
    <property type="protein sequence ID" value="GAA0509642.1"/>
    <property type="molecule type" value="Genomic_DNA"/>
</dbReference>
<accession>A0ABN1C121</accession>
<feature type="chain" id="PRO_5046923939" description="Secreted protein" evidence="2">
    <location>
        <begin position="28"/>
        <end position="97"/>
    </location>
</feature>
<feature type="compositionally biased region" description="Acidic residues" evidence="1">
    <location>
        <begin position="87"/>
        <end position="97"/>
    </location>
</feature>
<feature type="compositionally biased region" description="Polar residues" evidence="1">
    <location>
        <begin position="66"/>
        <end position="84"/>
    </location>
</feature>
<reference evidence="3 4" key="1">
    <citation type="journal article" date="2019" name="Int. J. Syst. Evol. Microbiol.">
        <title>The Global Catalogue of Microorganisms (GCM) 10K type strain sequencing project: providing services to taxonomists for standard genome sequencing and annotation.</title>
        <authorList>
            <consortium name="The Broad Institute Genomics Platform"/>
            <consortium name="The Broad Institute Genome Sequencing Center for Infectious Disease"/>
            <person name="Wu L."/>
            <person name="Ma J."/>
        </authorList>
    </citation>
    <scope>NUCLEOTIDE SEQUENCE [LARGE SCALE GENOMIC DNA]</scope>
    <source>
        <strain evidence="3 4">JCM 10303</strain>
    </source>
</reference>
<comment type="caution">
    <text evidence="3">The sequence shown here is derived from an EMBL/GenBank/DDBJ whole genome shotgun (WGS) entry which is preliminary data.</text>
</comment>
<proteinExistence type="predicted"/>
<feature type="region of interest" description="Disordered" evidence="1">
    <location>
        <begin position="66"/>
        <end position="97"/>
    </location>
</feature>
<evidence type="ECO:0000313" key="3">
    <source>
        <dbReference type="EMBL" id="GAA0509642.1"/>
    </source>
</evidence>
<protein>
    <recommendedName>
        <fullName evidence="5">Secreted protein</fullName>
    </recommendedName>
</protein>
<name>A0ABN1C121_SACER</name>
<keyword evidence="4" id="KW-1185">Reference proteome</keyword>
<evidence type="ECO:0000256" key="1">
    <source>
        <dbReference type="SAM" id="MobiDB-lite"/>
    </source>
</evidence>
<feature type="signal peptide" evidence="2">
    <location>
        <begin position="1"/>
        <end position="27"/>
    </location>
</feature>
<evidence type="ECO:0008006" key="5">
    <source>
        <dbReference type="Google" id="ProtNLM"/>
    </source>
</evidence>
<keyword evidence="2" id="KW-0732">Signal</keyword>